<sequence>MARRSAEPFFHLRAQSTRADITPPRLTEWGSALANAPNSSARGDASIEDVALDLDFVLRRPDLDFFFFPPTYPGAPTHSYPAAEAKYPAPHPELEERQDEREPKPPAADARGARRA</sequence>
<keyword evidence="3" id="KW-1185">Reference proteome</keyword>
<protein>
    <submittedName>
        <fullName evidence="2">Uncharacterized protein</fullName>
    </submittedName>
</protein>
<evidence type="ECO:0000313" key="3">
    <source>
        <dbReference type="Proteomes" id="UP001221757"/>
    </source>
</evidence>
<accession>A0AAD7GRM4</accession>
<feature type="region of interest" description="Disordered" evidence="1">
    <location>
        <begin position="78"/>
        <end position="116"/>
    </location>
</feature>
<dbReference type="EMBL" id="JARKIE010000012">
    <property type="protein sequence ID" value="KAJ7703742.1"/>
    <property type="molecule type" value="Genomic_DNA"/>
</dbReference>
<dbReference type="Proteomes" id="UP001221757">
    <property type="component" value="Unassembled WGS sequence"/>
</dbReference>
<feature type="compositionally biased region" description="Basic and acidic residues" evidence="1">
    <location>
        <begin position="92"/>
        <end position="104"/>
    </location>
</feature>
<proteinExistence type="predicted"/>
<comment type="caution">
    <text evidence="2">The sequence shown here is derived from an EMBL/GenBank/DDBJ whole genome shotgun (WGS) entry which is preliminary data.</text>
</comment>
<evidence type="ECO:0000256" key="1">
    <source>
        <dbReference type="SAM" id="MobiDB-lite"/>
    </source>
</evidence>
<name>A0AAD7GRM4_MYCRO</name>
<organism evidence="2 3">
    <name type="scientific">Mycena rosella</name>
    <name type="common">Pink bonnet</name>
    <name type="synonym">Agaricus rosellus</name>
    <dbReference type="NCBI Taxonomy" id="1033263"/>
    <lineage>
        <taxon>Eukaryota</taxon>
        <taxon>Fungi</taxon>
        <taxon>Dikarya</taxon>
        <taxon>Basidiomycota</taxon>
        <taxon>Agaricomycotina</taxon>
        <taxon>Agaricomycetes</taxon>
        <taxon>Agaricomycetidae</taxon>
        <taxon>Agaricales</taxon>
        <taxon>Marasmiineae</taxon>
        <taxon>Mycenaceae</taxon>
        <taxon>Mycena</taxon>
    </lineage>
</organism>
<dbReference type="AlphaFoldDB" id="A0AAD7GRM4"/>
<evidence type="ECO:0000313" key="2">
    <source>
        <dbReference type="EMBL" id="KAJ7703742.1"/>
    </source>
</evidence>
<reference evidence="2" key="1">
    <citation type="submission" date="2023-03" db="EMBL/GenBank/DDBJ databases">
        <title>Massive genome expansion in bonnet fungi (Mycena s.s.) driven by repeated elements and novel gene families across ecological guilds.</title>
        <authorList>
            <consortium name="Lawrence Berkeley National Laboratory"/>
            <person name="Harder C.B."/>
            <person name="Miyauchi S."/>
            <person name="Viragh M."/>
            <person name="Kuo A."/>
            <person name="Thoen E."/>
            <person name="Andreopoulos B."/>
            <person name="Lu D."/>
            <person name="Skrede I."/>
            <person name="Drula E."/>
            <person name="Henrissat B."/>
            <person name="Morin E."/>
            <person name="Kohler A."/>
            <person name="Barry K."/>
            <person name="LaButti K."/>
            <person name="Morin E."/>
            <person name="Salamov A."/>
            <person name="Lipzen A."/>
            <person name="Mereny Z."/>
            <person name="Hegedus B."/>
            <person name="Baldrian P."/>
            <person name="Stursova M."/>
            <person name="Weitz H."/>
            <person name="Taylor A."/>
            <person name="Grigoriev I.V."/>
            <person name="Nagy L.G."/>
            <person name="Martin F."/>
            <person name="Kauserud H."/>
        </authorList>
    </citation>
    <scope>NUCLEOTIDE SEQUENCE</scope>
    <source>
        <strain evidence="2">CBHHK067</strain>
    </source>
</reference>
<gene>
    <name evidence="2" type="ORF">B0H17DRAFT_1194216</name>
</gene>